<evidence type="ECO:0000259" key="12">
    <source>
        <dbReference type="Pfam" id="PF26002"/>
    </source>
</evidence>
<dbReference type="RefSeq" id="WP_311693851.1">
    <property type="nucleotide sequence ID" value="NZ_JAVRHL010000004.1"/>
</dbReference>
<dbReference type="PANTHER" id="PTHR30386:SF17">
    <property type="entry name" value="ALKALINE PROTEASE SECRETION PROTEIN APRE"/>
    <property type="match status" value="1"/>
</dbReference>
<evidence type="ECO:0000256" key="5">
    <source>
        <dbReference type="ARBA" id="ARBA00022519"/>
    </source>
</evidence>
<keyword evidence="8" id="KW-0472">Membrane</keyword>
<evidence type="ECO:0000256" key="9">
    <source>
        <dbReference type="RuleBase" id="RU365093"/>
    </source>
</evidence>
<dbReference type="Gene3D" id="2.40.30.170">
    <property type="match status" value="1"/>
</dbReference>
<dbReference type="Pfam" id="PF25994">
    <property type="entry name" value="HH_AprE"/>
    <property type="match status" value="1"/>
</dbReference>
<accession>A0ABU3DL08</accession>
<keyword evidence="7" id="KW-1133">Transmembrane helix</keyword>
<evidence type="ECO:0000256" key="4">
    <source>
        <dbReference type="ARBA" id="ARBA00022475"/>
    </source>
</evidence>
<dbReference type="PANTHER" id="PTHR30386">
    <property type="entry name" value="MEMBRANE FUSION SUBUNIT OF EMRAB-TOLC MULTIDRUG EFFLUX PUMP"/>
    <property type="match status" value="1"/>
</dbReference>
<feature type="coiled-coil region" evidence="10">
    <location>
        <begin position="251"/>
        <end position="285"/>
    </location>
</feature>
<organism evidence="13 14">
    <name type="scientific">Tropicimonas omnivorans</name>
    <dbReference type="NCBI Taxonomy" id="3075590"/>
    <lineage>
        <taxon>Bacteria</taxon>
        <taxon>Pseudomonadati</taxon>
        <taxon>Pseudomonadota</taxon>
        <taxon>Alphaproteobacteria</taxon>
        <taxon>Rhodobacterales</taxon>
        <taxon>Roseobacteraceae</taxon>
        <taxon>Tropicimonas</taxon>
    </lineage>
</organism>
<keyword evidence="6" id="KW-0812">Transmembrane</keyword>
<dbReference type="InterPro" id="IPR058781">
    <property type="entry name" value="HH_AprE-like"/>
</dbReference>
<reference evidence="13 14" key="1">
    <citation type="submission" date="2023-09" db="EMBL/GenBank/DDBJ databases">
        <authorList>
            <person name="Rey-Velasco X."/>
        </authorList>
    </citation>
    <scope>NUCLEOTIDE SEQUENCE [LARGE SCALE GENOMIC DNA]</scope>
    <source>
        <strain evidence="13 14">F158</strain>
    </source>
</reference>
<evidence type="ECO:0000256" key="6">
    <source>
        <dbReference type="ARBA" id="ARBA00022692"/>
    </source>
</evidence>
<dbReference type="EMBL" id="JAVRHL010000004">
    <property type="protein sequence ID" value="MDT0684401.1"/>
    <property type="molecule type" value="Genomic_DNA"/>
</dbReference>
<feature type="domain" description="AprE-like beta-barrel" evidence="12">
    <location>
        <begin position="320"/>
        <end position="409"/>
    </location>
</feature>
<keyword evidence="5 9" id="KW-0997">Cell inner membrane</keyword>
<comment type="caution">
    <text evidence="13">The sequence shown here is derived from an EMBL/GenBank/DDBJ whole genome shotgun (WGS) entry which is preliminary data.</text>
</comment>
<evidence type="ECO:0000313" key="14">
    <source>
        <dbReference type="Proteomes" id="UP001265259"/>
    </source>
</evidence>
<evidence type="ECO:0000256" key="7">
    <source>
        <dbReference type="ARBA" id="ARBA00022989"/>
    </source>
</evidence>
<dbReference type="NCBIfam" id="TIGR01843">
    <property type="entry name" value="type_I_hlyD"/>
    <property type="match status" value="1"/>
</dbReference>
<dbReference type="Proteomes" id="UP001265259">
    <property type="component" value="Unassembled WGS sequence"/>
</dbReference>
<feature type="domain" description="AprE-like long alpha-helical hairpin" evidence="11">
    <location>
        <begin position="90"/>
        <end position="276"/>
    </location>
</feature>
<dbReference type="InterPro" id="IPR058982">
    <property type="entry name" value="Beta-barrel_AprE"/>
</dbReference>
<name>A0ABU3DL08_9RHOB</name>
<dbReference type="Pfam" id="PF26002">
    <property type="entry name" value="Beta-barrel_AprE"/>
    <property type="match status" value="1"/>
</dbReference>
<evidence type="ECO:0000259" key="11">
    <source>
        <dbReference type="Pfam" id="PF25994"/>
    </source>
</evidence>
<evidence type="ECO:0000256" key="2">
    <source>
        <dbReference type="ARBA" id="ARBA00009477"/>
    </source>
</evidence>
<comment type="subcellular location">
    <subcellularLocation>
        <location evidence="1 9">Cell inner membrane</location>
        <topology evidence="1 9">Single-pass membrane protein</topology>
    </subcellularLocation>
</comment>
<dbReference type="InterPro" id="IPR050739">
    <property type="entry name" value="MFP"/>
</dbReference>
<protein>
    <recommendedName>
        <fullName evidence="9">Membrane fusion protein (MFP) family protein</fullName>
    </recommendedName>
</protein>
<proteinExistence type="inferred from homology"/>
<evidence type="ECO:0000256" key="1">
    <source>
        <dbReference type="ARBA" id="ARBA00004377"/>
    </source>
</evidence>
<keyword evidence="14" id="KW-1185">Reference proteome</keyword>
<evidence type="ECO:0000256" key="8">
    <source>
        <dbReference type="ARBA" id="ARBA00023136"/>
    </source>
</evidence>
<evidence type="ECO:0000256" key="3">
    <source>
        <dbReference type="ARBA" id="ARBA00022448"/>
    </source>
</evidence>
<evidence type="ECO:0000256" key="10">
    <source>
        <dbReference type="SAM" id="Coils"/>
    </source>
</evidence>
<keyword evidence="10" id="KW-0175">Coiled coil</keyword>
<gene>
    <name evidence="13" type="ORF">RM543_17090</name>
</gene>
<dbReference type="PRINTS" id="PR01490">
    <property type="entry name" value="RTXTOXIND"/>
</dbReference>
<evidence type="ECO:0000313" key="13">
    <source>
        <dbReference type="EMBL" id="MDT0684401.1"/>
    </source>
</evidence>
<comment type="similarity">
    <text evidence="2 9">Belongs to the membrane fusion protein (MFP) (TC 8.A.1) family.</text>
</comment>
<dbReference type="Gene3D" id="2.40.50.100">
    <property type="match status" value="1"/>
</dbReference>
<keyword evidence="4 9" id="KW-1003">Cell membrane</keyword>
<dbReference type="InterPro" id="IPR010129">
    <property type="entry name" value="T1SS_HlyD"/>
</dbReference>
<feature type="coiled-coil region" evidence="10">
    <location>
        <begin position="149"/>
        <end position="176"/>
    </location>
</feature>
<sequence>MERGRETWSARGPMLAGLVAVLLLLAGGGAWGLTARIAGAVIAAGRLEVKQARQVVQHPDGGVVDRILVEEGDRVAAGDLLIRLDADAIRSELSVTEARFYEGLARRSRLAAERDGAARIEFDPQLRAEPAYRVRELMEGEDWLFGARRDSLLSEIEQLSKQREQIADQIIGIEAQRRAVRRQIELLSAELANNRSLLGKGLVRASHVSAQERELAVLTGRAGELTAGIAGARGRITETELRLIAIRRKRREEAIAELRDLQYDMTELSEARRVLRRQLDRLEIRAPTSGIVHDMQVFARRAVIRAAEPVLHIVPQDRPLVIAARVEPFHVDDVHVGQEVSLRFSALDQRTTPELYGQVAKLSADSLEDKTTGAHYYRAEIVLLGGEVGRLPEGVAMLPGMPVETFIRTADRTPIAFLTKPLADYFAKAFRES</sequence>
<keyword evidence="3 9" id="KW-0813">Transport</keyword>